<feature type="domain" description="Glycosyl transferase family 1" evidence="3">
    <location>
        <begin position="196"/>
        <end position="313"/>
    </location>
</feature>
<dbReference type="InterPro" id="IPR015393">
    <property type="entry name" value="DUF1972"/>
</dbReference>
<evidence type="ECO:0000256" key="1">
    <source>
        <dbReference type="ARBA" id="ARBA00022679"/>
    </source>
</evidence>
<evidence type="ECO:0000313" key="5">
    <source>
        <dbReference type="EMBL" id="SNZ06157.1"/>
    </source>
</evidence>
<reference evidence="6" key="1">
    <citation type="submission" date="2017-09" db="EMBL/GenBank/DDBJ databases">
        <authorList>
            <person name="Varghese N."/>
            <person name="Submissions S."/>
        </authorList>
    </citation>
    <scope>NUCLEOTIDE SEQUENCE [LARGE SCALE GENOMIC DNA]</scope>
    <source>
        <strain evidence="6">DSM 15103</strain>
    </source>
</reference>
<proteinExistence type="predicted"/>
<dbReference type="RefSeq" id="WP_096999771.1">
    <property type="nucleotide sequence ID" value="NZ_OBEI01000002.1"/>
</dbReference>
<dbReference type="InterPro" id="IPR001296">
    <property type="entry name" value="Glyco_trans_1"/>
</dbReference>
<accession>A0A285NB48</accession>
<dbReference type="Pfam" id="PF09314">
    <property type="entry name" value="DUF1972"/>
    <property type="match status" value="1"/>
</dbReference>
<keyword evidence="1 5" id="KW-0808">Transferase</keyword>
<keyword evidence="2" id="KW-0812">Transmembrane</keyword>
<dbReference type="EMBL" id="OBEI01000002">
    <property type="protein sequence ID" value="SNZ06157.1"/>
    <property type="molecule type" value="Genomic_DNA"/>
</dbReference>
<organism evidence="5 6">
    <name type="scientific">Persephonella hydrogeniphila</name>
    <dbReference type="NCBI Taxonomy" id="198703"/>
    <lineage>
        <taxon>Bacteria</taxon>
        <taxon>Pseudomonadati</taxon>
        <taxon>Aquificota</taxon>
        <taxon>Aquificia</taxon>
        <taxon>Aquificales</taxon>
        <taxon>Hydrogenothermaceae</taxon>
        <taxon>Persephonella</taxon>
    </lineage>
</organism>
<dbReference type="OrthoDB" id="9792269at2"/>
<feature type="domain" description="DUF1972" evidence="4">
    <location>
        <begin position="8"/>
        <end position="178"/>
    </location>
</feature>
<gene>
    <name evidence="5" type="ORF">SAMN06265182_0581</name>
</gene>
<dbReference type="PANTHER" id="PTHR46401">
    <property type="entry name" value="GLYCOSYLTRANSFERASE WBBK-RELATED"/>
    <property type="match status" value="1"/>
</dbReference>
<sequence length="365" mass="42706">MKKNNKKKKIHIIGTVGLPPRYGGFETLTDNLVEHLSKDFDIVVFCSSKFYKEKLKEYKGAKLEYIPLNANGIESIIYDSLSMIRSINRSDVMLILGVSGCIVLPILKKFYKGKIIVNIDGLEWKRSKWNSLARNFLKLSEKFAVNYSDAVISDNRAIQEYVKKEYGKDSYFIAYGGDHLKKEELTKESLERYPFLKEEYALTVCRIEPENNIHIMLEAFKKYKKMNYVIAGNFELNKYGQELKKKYENEKNIFMLNIYDRKILNQFRSHCKIYVHGHSAGGTNPSLVEAMYFGLPIIAYDVIFNRETTKNRAEYFKDAEELINILENLNYSALERIGKEMFNIAKEEYTWSKIINKYKNLFNEV</sequence>
<keyword evidence="2" id="KW-1133">Transmembrane helix</keyword>
<evidence type="ECO:0000259" key="4">
    <source>
        <dbReference type="Pfam" id="PF09314"/>
    </source>
</evidence>
<dbReference type="GO" id="GO:0016757">
    <property type="term" value="F:glycosyltransferase activity"/>
    <property type="evidence" value="ECO:0007669"/>
    <property type="project" value="InterPro"/>
</dbReference>
<keyword evidence="2" id="KW-0472">Membrane</keyword>
<evidence type="ECO:0000256" key="2">
    <source>
        <dbReference type="SAM" id="Phobius"/>
    </source>
</evidence>
<dbReference type="PANTHER" id="PTHR46401:SF2">
    <property type="entry name" value="GLYCOSYLTRANSFERASE WBBK-RELATED"/>
    <property type="match status" value="1"/>
</dbReference>
<dbReference type="Proteomes" id="UP000219036">
    <property type="component" value="Unassembled WGS sequence"/>
</dbReference>
<dbReference type="Gene3D" id="3.40.50.2000">
    <property type="entry name" value="Glycogen Phosphorylase B"/>
    <property type="match status" value="2"/>
</dbReference>
<evidence type="ECO:0000313" key="6">
    <source>
        <dbReference type="Proteomes" id="UP000219036"/>
    </source>
</evidence>
<keyword evidence="6" id="KW-1185">Reference proteome</keyword>
<dbReference type="SUPFAM" id="SSF53756">
    <property type="entry name" value="UDP-Glycosyltransferase/glycogen phosphorylase"/>
    <property type="match status" value="1"/>
</dbReference>
<name>A0A285NB48_9AQUI</name>
<evidence type="ECO:0000259" key="3">
    <source>
        <dbReference type="Pfam" id="PF00534"/>
    </source>
</evidence>
<protein>
    <submittedName>
        <fullName evidence="5">Glycosyltransferase involved in cell wall bisynthesis</fullName>
    </submittedName>
</protein>
<feature type="transmembrane region" description="Helical" evidence="2">
    <location>
        <begin position="92"/>
        <end position="111"/>
    </location>
</feature>
<dbReference type="AlphaFoldDB" id="A0A285NB48"/>
<dbReference type="Pfam" id="PF00534">
    <property type="entry name" value="Glycos_transf_1"/>
    <property type="match status" value="1"/>
</dbReference>